<dbReference type="InterPro" id="IPR002509">
    <property type="entry name" value="NODB_dom"/>
</dbReference>
<evidence type="ECO:0000259" key="1">
    <source>
        <dbReference type="PROSITE" id="PS51677"/>
    </source>
</evidence>
<feature type="domain" description="NodB homology" evidence="1">
    <location>
        <begin position="132"/>
        <end position="308"/>
    </location>
</feature>
<dbReference type="SUPFAM" id="SSF88713">
    <property type="entry name" value="Glycoside hydrolase/deacetylase"/>
    <property type="match status" value="1"/>
</dbReference>
<keyword evidence="3" id="KW-1185">Reference proteome</keyword>
<proteinExistence type="predicted"/>
<organism evidence="2 3">
    <name type="scientific">Ammoniphilus resinae</name>
    <dbReference type="NCBI Taxonomy" id="861532"/>
    <lineage>
        <taxon>Bacteria</taxon>
        <taxon>Bacillati</taxon>
        <taxon>Bacillota</taxon>
        <taxon>Bacilli</taxon>
        <taxon>Bacillales</taxon>
        <taxon>Paenibacillaceae</taxon>
        <taxon>Aneurinibacillus group</taxon>
        <taxon>Ammoniphilus</taxon>
    </lineage>
</organism>
<dbReference type="PANTHER" id="PTHR10587">
    <property type="entry name" value="GLYCOSYL TRANSFERASE-RELATED"/>
    <property type="match status" value="1"/>
</dbReference>
<reference evidence="2 3" key="1">
    <citation type="submission" date="2021-03" db="EMBL/GenBank/DDBJ databases">
        <title>Genomic Encyclopedia of Type Strains, Phase IV (KMG-IV): sequencing the most valuable type-strain genomes for metagenomic binning, comparative biology and taxonomic classification.</title>
        <authorList>
            <person name="Goeker M."/>
        </authorList>
    </citation>
    <scope>NUCLEOTIDE SEQUENCE [LARGE SCALE GENOMIC DNA]</scope>
    <source>
        <strain evidence="2 3">DSM 24738</strain>
    </source>
</reference>
<accession>A0ABS4GN53</accession>
<dbReference type="Gene3D" id="3.20.20.370">
    <property type="entry name" value="Glycoside hydrolase/deacetylase"/>
    <property type="match status" value="1"/>
</dbReference>
<evidence type="ECO:0000313" key="2">
    <source>
        <dbReference type="EMBL" id="MBP1931542.1"/>
    </source>
</evidence>
<name>A0ABS4GN53_9BACL</name>
<dbReference type="InterPro" id="IPR011330">
    <property type="entry name" value="Glyco_hydro/deAcase_b/a-brl"/>
</dbReference>
<dbReference type="Pfam" id="PF01522">
    <property type="entry name" value="Polysacc_deac_1"/>
    <property type="match status" value="1"/>
</dbReference>
<dbReference type="CDD" id="cd10950">
    <property type="entry name" value="CE4_BsYlxY_like"/>
    <property type="match status" value="1"/>
</dbReference>
<dbReference type="PANTHER" id="PTHR10587:SF80">
    <property type="entry name" value="CHITOOLIGOSACCHARIDE DEACETYLASE"/>
    <property type="match status" value="1"/>
</dbReference>
<protein>
    <submittedName>
        <fullName evidence="2">Sporulation protein (Polysaccharide deacetylase family)</fullName>
    </submittedName>
</protein>
<dbReference type="InterPro" id="IPR050248">
    <property type="entry name" value="Polysacc_deacetylase_ArnD"/>
</dbReference>
<dbReference type="PROSITE" id="PS51677">
    <property type="entry name" value="NODB"/>
    <property type="match status" value="1"/>
</dbReference>
<dbReference type="Proteomes" id="UP001519343">
    <property type="component" value="Unassembled WGS sequence"/>
</dbReference>
<sequence>MMEKWKAQSRLLVGGLFLVCFIYILNSPAINQYVSFVKGQPVTATVEGDLLRKIDGILEQKQVPAINARIDQVWKAIPGYNGLKVNREETIKRMLENGEWDDQKIVYDEVEPEIGLKDLQPSPIYRGNPQKPMISFMVNVAWGNEYLPEILNTLKKYKIKSTFFLDGSWVSKFPEEAKKIIDAGHEIGNHAYSHPDMKKLSMNRIRLEIEKTNQVIEKEIGVRPKLFAPPSGSFDQRTVELAAQEGMFTILWTLDTIDWKKPAPSTIIQRLTPQLANGATILMHPTASSAAALPELIKAAKLKGLQMGTVSDLISSKRVQSIE</sequence>
<gene>
    <name evidence="2" type="ORF">J2Z37_001543</name>
</gene>
<comment type="caution">
    <text evidence="2">The sequence shown here is derived from an EMBL/GenBank/DDBJ whole genome shotgun (WGS) entry which is preliminary data.</text>
</comment>
<dbReference type="EMBL" id="JAGGKT010000003">
    <property type="protein sequence ID" value="MBP1931542.1"/>
    <property type="molecule type" value="Genomic_DNA"/>
</dbReference>
<evidence type="ECO:0000313" key="3">
    <source>
        <dbReference type="Proteomes" id="UP001519343"/>
    </source>
</evidence>